<gene>
    <name evidence="1" type="ORF">SAMN05216174_103301</name>
</gene>
<dbReference type="RefSeq" id="WP_091449564.1">
    <property type="nucleotide sequence ID" value="NZ_FMZZ01000003.1"/>
</dbReference>
<evidence type="ECO:0008006" key="3">
    <source>
        <dbReference type="Google" id="ProtNLM"/>
    </source>
</evidence>
<dbReference type="OrthoDB" id="3353677at2"/>
<accession>A0A1G6NEJ1</accession>
<dbReference type="EMBL" id="FMZZ01000003">
    <property type="protein sequence ID" value="SDC65615.1"/>
    <property type="molecule type" value="Genomic_DNA"/>
</dbReference>
<dbReference type="AlphaFoldDB" id="A0A1G6NEJ1"/>
<protein>
    <recommendedName>
        <fullName evidence="3">Core-binding (CB) domain-containing protein</fullName>
    </recommendedName>
</protein>
<evidence type="ECO:0000313" key="2">
    <source>
        <dbReference type="Proteomes" id="UP000199501"/>
    </source>
</evidence>
<organism evidence="1 2">
    <name type="scientific">Actinokineospora iranica</name>
    <dbReference type="NCBI Taxonomy" id="1271860"/>
    <lineage>
        <taxon>Bacteria</taxon>
        <taxon>Bacillati</taxon>
        <taxon>Actinomycetota</taxon>
        <taxon>Actinomycetes</taxon>
        <taxon>Pseudonocardiales</taxon>
        <taxon>Pseudonocardiaceae</taxon>
        <taxon>Actinokineospora</taxon>
    </lineage>
</organism>
<proteinExistence type="predicted"/>
<name>A0A1G6NEJ1_9PSEU</name>
<evidence type="ECO:0000313" key="1">
    <source>
        <dbReference type="EMBL" id="SDC65615.1"/>
    </source>
</evidence>
<sequence length="602" mass="65235">MSPGKRAVLPPAGYARPSNLSSDGLTVSVVAEDGEELGEVDFQAARGPEKLRLQVVAAFAKACSSTGTWTRYSTCENYGGLLKRFLVFVADLDTPPAEVGQITPGIWSQWLLSGQGRGHSARLIVRKILVDTGALPAETTAVIAVRSGRRKPSKQVEAYTLAEFKLVRATARREATRIERRVAAGLTLLARYRGGEFPAGSYEARLGALLDQVSWTGDVDRYGDGQLHERVREVCRLVPGGYRGVMKMLFPSATEIGALAALLVCEEGWNLSVLESMDVPDFRPDGGIGDVEIHRVSTLKHRRPVGSKHASNNLVDLGDGSAGQALRKVVGITAEARACLGRAGTPTRRLLVGHRVRRRRDGRGPWLIGAPKHVIDMWCEYLALESPSGGVLKVGAARLRQTHQALFGGPRQNTLRTHEDVYLLRNAQVRAESADVVAAGLQGAVDHATATVRMRLLRASPTPDESELAQLAEQAGIPLRQVQELVRGDLDTATGACRDFAHSPFTPDGPCSVSFLMCFACDNALATPRHLPRIVYLHDALAGLRSVVSGAAWTADWARHYSRVGDLLAACTTPAERSALRGRLTDRDRVLIDQVLDRRLDS</sequence>
<dbReference type="Proteomes" id="UP000199501">
    <property type="component" value="Unassembled WGS sequence"/>
</dbReference>
<dbReference type="STRING" id="1271860.SAMN05216174_103301"/>
<reference evidence="2" key="1">
    <citation type="submission" date="2016-10" db="EMBL/GenBank/DDBJ databases">
        <authorList>
            <person name="Varghese N."/>
            <person name="Submissions S."/>
        </authorList>
    </citation>
    <scope>NUCLEOTIDE SEQUENCE [LARGE SCALE GENOMIC DNA]</scope>
    <source>
        <strain evidence="2">IBRC-M 10403</strain>
    </source>
</reference>
<keyword evidence="2" id="KW-1185">Reference proteome</keyword>